<evidence type="ECO:0000256" key="4">
    <source>
        <dbReference type="HAMAP-Rule" id="MF_00094"/>
    </source>
</evidence>
<keyword evidence="6" id="KW-0175">Coiled coil</keyword>
<organism evidence="8 9">
    <name type="scientific">Candidatus Dojkabacteria bacterium</name>
    <dbReference type="NCBI Taxonomy" id="2099670"/>
    <lineage>
        <taxon>Bacteria</taxon>
        <taxon>Candidatus Dojkabacteria</taxon>
    </lineage>
</organism>
<feature type="domain" description="Peptide chain release factor" evidence="7">
    <location>
        <begin position="85"/>
        <end position="193"/>
    </location>
</feature>
<dbReference type="InterPro" id="IPR045853">
    <property type="entry name" value="Pep_chain_release_fac_I_sf"/>
</dbReference>
<comment type="function">
    <text evidence="4">Peptide chain release factor 2 directs the termination of translation in response to the peptide chain termination codons UGA and UAA.</text>
</comment>
<evidence type="ECO:0000256" key="2">
    <source>
        <dbReference type="ARBA" id="ARBA00022481"/>
    </source>
</evidence>
<dbReference type="PANTHER" id="PTHR43116">
    <property type="entry name" value="PEPTIDE CHAIN RELEASE FACTOR 2"/>
    <property type="match status" value="1"/>
</dbReference>
<comment type="similarity">
    <text evidence="1 4">Belongs to the prokaryotic/mitochondrial release factor family.</text>
</comment>
<dbReference type="AlphaFoldDB" id="A0A955I9J7"/>
<dbReference type="InterPro" id="IPR005139">
    <property type="entry name" value="PCRF"/>
</dbReference>
<keyword evidence="3 4" id="KW-0648">Protein biosynthesis</keyword>
<keyword evidence="2 4" id="KW-0488">Methylation</keyword>
<comment type="caution">
    <text evidence="8">The sequence shown here is derived from an EMBL/GenBank/DDBJ whole genome shotgun (WGS) entry which is preliminary data.</text>
</comment>
<sequence>MTKHEIQNIVAELEPKVNAILERKQPDLLRSRLSELEKESAEPDFWADNQHAQEVMRKVGSLRDGLAEITSLQKRFAEISSEVAEVGEEDSDLLGIIREELDVLTKQVDSLELVTFLSAKFDTADAVLSVHAGQGGTEACDWTEMLLRMYLRYAAAQGWQTTIVNELKGTEAGLSTVTVEIKGSYAYGYLKHEHGTHRLVRNSPFNSAGLRQTSFAGVEVMPLTDDSIDLEIKDEDIEFSAVRSSGAGGQNVNKVATSVRLVHKPTGITVSCSTARTQHANREAAMNLLKARLLKLEEEKMAAEQAKLKGEYKVASWGNQIRNYVLAPYKLVKDTRTEVETAQAEAVLDGDLQMFIDAEIRKL</sequence>
<feature type="modified residue" description="N5-methylglutamine" evidence="4">
    <location>
        <position position="250"/>
    </location>
</feature>
<reference evidence="8" key="2">
    <citation type="journal article" date="2021" name="Microbiome">
        <title>Successional dynamics and alternative stable states in a saline activated sludge microbial community over 9 years.</title>
        <authorList>
            <person name="Wang Y."/>
            <person name="Ye J."/>
            <person name="Ju F."/>
            <person name="Liu L."/>
            <person name="Boyd J.A."/>
            <person name="Deng Y."/>
            <person name="Parks D.H."/>
            <person name="Jiang X."/>
            <person name="Yin X."/>
            <person name="Woodcroft B.J."/>
            <person name="Tyson G.W."/>
            <person name="Hugenholtz P."/>
            <person name="Polz M.F."/>
            <person name="Zhang T."/>
        </authorList>
    </citation>
    <scope>NUCLEOTIDE SEQUENCE</scope>
    <source>
        <strain evidence="8">HKST-UBA12</strain>
    </source>
</reference>
<dbReference type="Pfam" id="PF00472">
    <property type="entry name" value="RF-1"/>
    <property type="match status" value="1"/>
</dbReference>
<dbReference type="EMBL" id="JAGQLI010000110">
    <property type="protein sequence ID" value="MCA9379208.1"/>
    <property type="molecule type" value="Genomic_DNA"/>
</dbReference>
<dbReference type="InterPro" id="IPR000352">
    <property type="entry name" value="Pep_chain_release_fac_I"/>
</dbReference>
<dbReference type="Pfam" id="PF03462">
    <property type="entry name" value="PCRF"/>
    <property type="match status" value="1"/>
</dbReference>
<dbReference type="Gene3D" id="3.30.70.1660">
    <property type="match status" value="1"/>
</dbReference>
<evidence type="ECO:0000259" key="7">
    <source>
        <dbReference type="SMART" id="SM00937"/>
    </source>
</evidence>
<dbReference type="Gene3D" id="3.30.160.20">
    <property type="match status" value="1"/>
</dbReference>
<evidence type="ECO:0000256" key="5">
    <source>
        <dbReference type="NCBIfam" id="TIGR00020"/>
    </source>
</evidence>
<proteinExistence type="inferred from homology"/>
<dbReference type="GO" id="GO:0016149">
    <property type="term" value="F:translation release factor activity, codon specific"/>
    <property type="evidence" value="ECO:0007669"/>
    <property type="project" value="UniProtKB-UniRule"/>
</dbReference>
<dbReference type="InterPro" id="IPR004374">
    <property type="entry name" value="PrfB"/>
</dbReference>
<evidence type="ECO:0000256" key="6">
    <source>
        <dbReference type="SAM" id="Coils"/>
    </source>
</evidence>
<evidence type="ECO:0000313" key="8">
    <source>
        <dbReference type="EMBL" id="MCA9379208.1"/>
    </source>
</evidence>
<evidence type="ECO:0000256" key="1">
    <source>
        <dbReference type="ARBA" id="ARBA00010835"/>
    </source>
</evidence>
<feature type="coiled-coil region" evidence="6">
    <location>
        <begin position="279"/>
        <end position="306"/>
    </location>
</feature>
<reference evidence="8" key="1">
    <citation type="submission" date="2020-04" db="EMBL/GenBank/DDBJ databases">
        <authorList>
            <person name="Zhang T."/>
        </authorList>
    </citation>
    <scope>NUCLEOTIDE SEQUENCE</scope>
    <source>
        <strain evidence="8">HKST-UBA12</strain>
    </source>
</reference>
<protein>
    <recommendedName>
        <fullName evidence="4 5">Peptide chain release factor 2</fullName>
        <shortName evidence="4">RF-2</shortName>
    </recommendedName>
</protein>
<accession>A0A955I9J7</accession>
<evidence type="ECO:0000313" key="9">
    <source>
        <dbReference type="Proteomes" id="UP000760819"/>
    </source>
</evidence>
<dbReference type="SMART" id="SM00937">
    <property type="entry name" value="PCRF"/>
    <property type="match status" value="1"/>
</dbReference>
<dbReference type="HAMAP" id="MF_00094">
    <property type="entry name" value="Rel_fac_2"/>
    <property type="match status" value="1"/>
</dbReference>
<dbReference type="SUPFAM" id="SSF75620">
    <property type="entry name" value="Release factor"/>
    <property type="match status" value="1"/>
</dbReference>
<dbReference type="Gene3D" id="1.20.58.410">
    <property type="entry name" value="Release factor"/>
    <property type="match status" value="1"/>
</dbReference>
<dbReference type="NCBIfam" id="TIGR00020">
    <property type="entry name" value="prfB"/>
    <property type="match status" value="1"/>
</dbReference>
<keyword evidence="4" id="KW-0963">Cytoplasm</keyword>
<dbReference type="PANTHER" id="PTHR43116:SF3">
    <property type="entry name" value="CLASS I PEPTIDE CHAIN RELEASE FACTOR"/>
    <property type="match status" value="1"/>
</dbReference>
<comment type="PTM">
    <text evidence="4">Methylated by PrmC. Methylation increases the termination efficiency of RF2.</text>
</comment>
<evidence type="ECO:0000256" key="3">
    <source>
        <dbReference type="ARBA" id="ARBA00022917"/>
    </source>
</evidence>
<dbReference type="GO" id="GO:0005737">
    <property type="term" value="C:cytoplasm"/>
    <property type="evidence" value="ECO:0007669"/>
    <property type="project" value="UniProtKB-SubCell"/>
</dbReference>
<dbReference type="Proteomes" id="UP000760819">
    <property type="component" value="Unassembled WGS sequence"/>
</dbReference>
<name>A0A955I9J7_9BACT</name>
<gene>
    <name evidence="4 8" type="primary">prfB</name>
    <name evidence="8" type="ORF">KC640_02160</name>
</gene>
<comment type="subcellular location">
    <subcellularLocation>
        <location evidence="4">Cytoplasm</location>
    </subcellularLocation>
</comment>